<evidence type="ECO:0000259" key="3">
    <source>
        <dbReference type="Pfam" id="PF01979"/>
    </source>
</evidence>
<feature type="modified residue" description="N6-carboxylysine" evidence="2">
    <location>
        <position position="166"/>
    </location>
</feature>
<feature type="binding site" evidence="1">
    <location>
        <position position="69"/>
    </location>
    <ligand>
        <name>Zn(2+)</name>
        <dbReference type="ChEBI" id="CHEBI:29105"/>
        <label>1</label>
    </ligand>
</feature>
<dbReference type="GO" id="GO:0016810">
    <property type="term" value="F:hydrolase activity, acting on carbon-nitrogen (but not peptide) bonds"/>
    <property type="evidence" value="ECO:0007669"/>
    <property type="project" value="InterPro"/>
</dbReference>
<sequence length="424" mass="45687">MDIRPQFDLVIENGTLLDPASGRHGRFDLAVAGERIVAVEPNLSTRPAAERIDASGQLVIPGMIDTHAHVYRHVTGRFGLDPDLVGVRSGVTTLVDQGGPSCMTIGGFRHYVSEPARTRTLCYISCYLVGGLEGHLYPDLYGPIGVNAEHTIRVAGENLDLVKGIKAHAEIGGQSRWGLEVIKIGKRISRETGLPLYIHLGQLWPTADSAPIPDADELIRELVPIMEPGDILAHPFTRHPGGFVSESGEIHPILLEAVRERGLKVDVGHGSHFSFDVARKVLEAGIEPFTLGADMHGYNVQIPDADGTGSDDVRKANPFFGVAPFNLTIAMTELLHLGLPLERVVAMVTSNAARLLRLEDELGSLAPGRIADVSVLKVESGRFKLSDNSGVEVVSDKLVRPVFCLRAGERFDADSPFIPAAIAA</sequence>
<dbReference type="EMBL" id="FWZX01000012">
    <property type="protein sequence ID" value="SMF37249.1"/>
    <property type="molecule type" value="Genomic_DNA"/>
</dbReference>
<dbReference type="PIRSF" id="PIRSF039004">
    <property type="entry name" value="ADE_EF_0837"/>
    <property type="match status" value="1"/>
</dbReference>
<dbReference type="Proteomes" id="UP000192917">
    <property type="component" value="Unassembled WGS sequence"/>
</dbReference>
<dbReference type="Gene3D" id="3.20.20.140">
    <property type="entry name" value="Metal-dependent hydrolases"/>
    <property type="match status" value="1"/>
</dbReference>
<dbReference type="SUPFAM" id="SSF51556">
    <property type="entry name" value="Metallo-dependent hydrolases"/>
    <property type="match status" value="1"/>
</dbReference>
<dbReference type="NCBIfam" id="NF006689">
    <property type="entry name" value="PRK09237.1"/>
    <property type="match status" value="1"/>
</dbReference>
<evidence type="ECO:0000256" key="1">
    <source>
        <dbReference type="PIRSR" id="PIRSR039004-1"/>
    </source>
</evidence>
<dbReference type="STRING" id="560819.SAMN05428998_112135"/>
<reference evidence="4 5" key="1">
    <citation type="submission" date="2017-04" db="EMBL/GenBank/DDBJ databases">
        <authorList>
            <person name="Afonso C.L."/>
            <person name="Miller P.J."/>
            <person name="Scott M.A."/>
            <person name="Spackman E."/>
            <person name="Goraichik I."/>
            <person name="Dimitrov K.M."/>
            <person name="Suarez D.L."/>
            <person name="Swayne D.E."/>
        </authorList>
    </citation>
    <scope>NUCLEOTIDE SEQUENCE [LARGE SCALE GENOMIC DNA]</scope>
    <source>
        <strain evidence="4 5">USBA 355</strain>
    </source>
</reference>
<dbReference type="PANTHER" id="PTHR42717">
    <property type="entry name" value="DIHYDROOROTASE-RELATED"/>
    <property type="match status" value="1"/>
</dbReference>
<feature type="binding site" description="via carbamate group" evidence="1">
    <location>
        <position position="166"/>
    </location>
    <ligand>
        <name>Zn(2+)</name>
        <dbReference type="ChEBI" id="CHEBI:29105"/>
        <label>1</label>
    </ligand>
</feature>
<evidence type="ECO:0000313" key="5">
    <source>
        <dbReference type="Proteomes" id="UP000192917"/>
    </source>
</evidence>
<organism evidence="4 5">
    <name type="scientific">Tistlia consotensis USBA 355</name>
    <dbReference type="NCBI Taxonomy" id="560819"/>
    <lineage>
        <taxon>Bacteria</taxon>
        <taxon>Pseudomonadati</taxon>
        <taxon>Pseudomonadota</taxon>
        <taxon>Alphaproteobacteria</taxon>
        <taxon>Rhodospirillales</taxon>
        <taxon>Rhodovibrionaceae</taxon>
        <taxon>Tistlia</taxon>
    </lineage>
</organism>
<dbReference type="PANTHER" id="PTHR42717:SF1">
    <property type="entry name" value="IMIDAZOLONEPROPIONASE AND RELATED AMIDOHYDROLASES"/>
    <property type="match status" value="1"/>
</dbReference>
<feature type="binding site" evidence="1">
    <location>
        <position position="199"/>
    </location>
    <ligand>
        <name>Zn(2+)</name>
        <dbReference type="ChEBI" id="CHEBI:29105"/>
        <label>2</label>
    </ligand>
</feature>
<dbReference type="InterPro" id="IPR011059">
    <property type="entry name" value="Metal-dep_hydrolase_composite"/>
</dbReference>
<dbReference type="GO" id="GO:0019213">
    <property type="term" value="F:deacetylase activity"/>
    <property type="evidence" value="ECO:0007669"/>
    <property type="project" value="InterPro"/>
</dbReference>
<dbReference type="InterPro" id="IPR032466">
    <property type="entry name" value="Metal_Hydrolase"/>
</dbReference>
<proteinExistence type="predicted"/>
<accession>A0A1Y6BZD2</accession>
<dbReference type="InterPro" id="IPR006680">
    <property type="entry name" value="Amidohydro-rel"/>
</dbReference>
<dbReference type="Gene3D" id="2.30.40.10">
    <property type="entry name" value="Urease, subunit C, domain 1"/>
    <property type="match status" value="1"/>
</dbReference>
<dbReference type="RefSeq" id="WP_085123665.1">
    <property type="nucleotide sequence ID" value="NZ_FWZX01000012.1"/>
</dbReference>
<dbReference type="Pfam" id="PF01979">
    <property type="entry name" value="Amidohydro_1"/>
    <property type="match status" value="1"/>
</dbReference>
<feature type="binding site" evidence="1">
    <location>
        <position position="67"/>
    </location>
    <ligand>
        <name>Zn(2+)</name>
        <dbReference type="ChEBI" id="CHEBI:29105"/>
        <label>1</label>
    </ligand>
</feature>
<name>A0A1Y6BZD2_9PROT</name>
<keyword evidence="5" id="KW-1185">Reference proteome</keyword>
<dbReference type="InterPro" id="IPR020043">
    <property type="entry name" value="Deacetylase_Atu3266-like"/>
</dbReference>
<feature type="binding site" description="via carbamate group" evidence="1">
    <location>
        <position position="166"/>
    </location>
    <ligand>
        <name>Zn(2+)</name>
        <dbReference type="ChEBI" id="CHEBI:29105"/>
        <label>2</label>
    </ligand>
</feature>
<dbReference type="AlphaFoldDB" id="A0A1Y6BZD2"/>
<evidence type="ECO:0000313" key="4">
    <source>
        <dbReference type="EMBL" id="SMF37249.1"/>
    </source>
</evidence>
<gene>
    <name evidence="4" type="ORF">SAMN05428998_112135</name>
</gene>
<feature type="binding site" evidence="1">
    <location>
        <position position="294"/>
    </location>
    <ligand>
        <name>Zn(2+)</name>
        <dbReference type="ChEBI" id="CHEBI:29105"/>
        <label>1</label>
    </ligand>
</feature>
<protein>
    <submittedName>
        <fullName evidence="4">Dihydroorotase</fullName>
    </submittedName>
</protein>
<keyword evidence="1" id="KW-0862">Zinc</keyword>
<evidence type="ECO:0000256" key="2">
    <source>
        <dbReference type="PIRSR" id="PIRSR039004-2"/>
    </source>
</evidence>
<feature type="domain" description="Amidohydrolase-related" evidence="3">
    <location>
        <begin position="278"/>
        <end position="378"/>
    </location>
</feature>
<dbReference type="GO" id="GO:0046872">
    <property type="term" value="F:metal ion binding"/>
    <property type="evidence" value="ECO:0007669"/>
    <property type="project" value="UniProtKB-KW"/>
</dbReference>
<feature type="binding site" evidence="1">
    <location>
        <position position="234"/>
    </location>
    <ligand>
        <name>Zn(2+)</name>
        <dbReference type="ChEBI" id="CHEBI:29105"/>
        <label>2</label>
    </ligand>
</feature>
<keyword evidence="1" id="KW-0479">Metal-binding</keyword>
<dbReference type="SUPFAM" id="SSF51338">
    <property type="entry name" value="Composite domain of metallo-dependent hydrolases"/>
    <property type="match status" value="1"/>
</dbReference>